<dbReference type="Proteomes" id="UP000638313">
    <property type="component" value="Unassembled WGS sequence"/>
</dbReference>
<evidence type="ECO:0000313" key="2">
    <source>
        <dbReference type="Proteomes" id="UP000638313"/>
    </source>
</evidence>
<organism evidence="1 2">
    <name type="scientific">Streptomyces mashuensis</name>
    <dbReference type="NCBI Taxonomy" id="33904"/>
    <lineage>
        <taxon>Bacteria</taxon>
        <taxon>Bacillati</taxon>
        <taxon>Actinomycetota</taxon>
        <taxon>Actinomycetes</taxon>
        <taxon>Kitasatosporales</taxon>
        <taxon>Streptomycetaceae</taxon>
        <taxon>Streptomyces</taxon>
    </lineage>
</organism>
<evidence type="ECO:0000313" key="1">
    <source>
        <dbReference type="EMBL" id="GHF25213.1"/>
    </source>
</evidence>
<dbReference type="RefSeq" id="WP_190127441.1">
    <property type="nucleotide sequence ID" value="NZ_BNBD01000001.1"/>
</dbReference>
<keyword evidence="2" id="KW-1185">Reference proteome</keyword>
<dbReference type="EMBL" id="BNBD01000001">
    <property type="protein sequence ID" value="GHF25213.1"/>
    <property type="molecule type" value="Genomic_DNA"/>
</dbReference>
<proteinExistence type="predicted"/>
<evidence type="ECO:0008006" key="3">
    <source>
        <dbReference type="Google" id="ProtNLM"/>
    </source>
</evidence>
<gene>
    <name evidence="1" type="ORF">GCM10010218_02360</name>
</gene>
<sequence>MRIGLVCGDGVPASGLLTIFRNVVGLGVGLQLLELPVSADLGYSWRPDKPAFFPYGPAEQEASALLEPARPAPPVLGDLDHAAAEWTSIRMSVAEGAALGPVERVRLHERIDRLAGRYQDYFSEWMRRNRVDWTIAVNMTLSDAVPVTKALHTAARDRRRENRAGGVLFWDHDLFGSCADHDEGVRRYPDRPNEFTPLPGTGPGVRWAVVSEALAEEAAGYPVAGRPRVVPNVLPRVPTGPLEPRIEEFLDGLGLDPRRPILLNPVRVFRFKGVELALEVLAAARSASADRGLPAPYLLVFGSLAEDASYSDEVLSTARRLGLLPDVRFLDGVPLCSVRDSTGSWRLDETDLLRAAAASGGGVVFTPNTEDVETVGLGPALAAVAGLPCASTHYAAFAPTYGRDFFVVPVDPRPAGTVRSGDELVAAMQANRAGEPRMAGMLRRNRQIVDRRFPAGPWAELLTELAEDTG</sequence>
<dbReference type="SUPFAM" id="SSF53756">
    <property type="entry name" value="UDP-Glycosyltransferase/glycogen phosphorylase"/>
    <property type="match status" value="1"/>
</dbReference>
<protein>
    <recommendedName>
        <fullName evidence="3">Glycosyltransferase</fullName>
    </recommendedName>
</protein>
<dbReference type="Gene3D" id="3.40.50.2000">
    <property type="entry name" value="Glycogen Phosphorylase B"/>
    <property type="match status" value="1"/>
</dbReference>
<dbReference type="AlphaFoldDB" id="A0A919E946"/>
<name>A0A919E946_9ACTN</name>
<comment type="caution">
    <text evidence="1">The sequence shown here is derived from an EMBL/GenBank/DDBJ whole genome shotgun (WGS) entry which is preliminary data.</text>
</comment>
<reference evidence="1" key="2">
    <citation type="submission" date="2020-09" db="EMBL/GenBank/DDBJ databases">
        <authorList>
            <person name="Sun Q."/>
            <person name="Ohkuma M."/>
        </authorList>
    </citation>
    <scope>NUCLEOTIDE SEQUENCE</scope>
    <source>
        <strain evidence="1">JCM 4059</strain>
    </source>
</reference>
<accession>A0A919E946</accession>
<reference evidence="1" key="1">
    <citation type="journal article" date="2014" name="Int. J. Syst. Evol. Microbiol.">
        <title>Complete genome sequence of Corynebacterium casei LMG S-19264T (=DSM 44701T), isolated from a smear-ripened cheese.</title>
        <authorList>
            <consortium name="US DOE Joint Genome Institute (JGI-PGF)"/>
            <person name="Walter F."/>
            <person name="Albersmeier A."/>
            <person name="Kalinowski J."/>
            <person name="Ruckert C."/>
        </authorList>
    </citation>
    <scope>NUCLEOTIDE SEQUENCE</scope>
    <source>
        <strain evidence="1">JCM 4059</strain>
    </source>
</reference>